<accession>A0A3G9G9A3</accession>
<dbReference type="Proteomes" id="UP000278756">
    <property type="component" value="Chromosome 2"/>
</dbReference>
<proteinExistence type="predicted"/>
<dbReference type="InterPro" id="IPR052048">
    <property type="entry name" value="ST_Response_Regulator"/>
</dbReference>
<dbReference type="InterPro" id="IPR011006">
    <property type="entry name" value="CheY-like_superfamily"/>
</dbReference>
<dbReference type="GO" id="GO:0000160">
    <property type="term" value="P:phosphorelay signal transduction system"/>
    <property type="evidence" value="ECO:0007669"/>
    <property type="project" value="InterPro"/>
</dbReference>
<dbReference type="AlphaFoldDB" id="A0A3G9G9A3"/>
<evidence type="ECO:0000313" key="5">
    <source>
        <dbReference type="Proteomes" id="UP000278756"/>
    </source>
</evidence>
<feature type="region of interest" description="Disordered" evidence="2">
    <location>
        <begin position="142"/>
        <end position="165"/>
    </location>
</feature>
<keyword evidence="1" id="KW-0597">Phosphoprotein</keyword>
<dbReference type="Pfam" id="PF00072">
    <property type="entry name" value="Response_reg"/>
    <property type="match status" value="1"/>
</dbReference>
<feature type="domain" description="Response regulatory" evidence="3">
    <location>
        <begin position="8"/>
        <end position="127"/>
    </location>
</feature>
<reference evidence="5" key="2">
    <citation type="journal article" date="2017" name="Plant Physiol. Biochem.">
        <title>Differential oxidative and antioxidative response of duckweed Lemna minor toward plant growth promoting/inhibiting bacteria.</title>
        <authorList>
            <person name="Ishizawa H."/>
            <person name="Kuroda M."/>
            <person name="Morikawa M."/>
            <person name="Ike M."/>
        </authorList>
    </citation>
    <scope>NUCLEOTIDE SEQUENCE [LARGE SCALE GENOMIC DNA]</scope>
    <source>
        <strain evidence="5">M6</strain>
    </source>
</reference>
<evidence type="ECO:0000256" key="2">
    <source>
        <dbReference type="SAM" id="MobiDB-lite"/>
    </source>
</evidence>
<dbReference type="SMART" id="SM00448">
    <property type="entry name" value="REC"/>
    <property type="match status" value="1"/>
</dbReference>
<dbReference type="Gene3D" id="3.40.50.2300">
    <property type="match status" value="1"/>
</dbReference>
<gene>
    <name evidence="4" type="ORF">EM6_2441</name>
</gene>
<dbReference type="SUPFAM" id="SSF52172">
    <property type="entry name" value="CheY-like"/>
    <property type="match status" value="1"/>
</dbReference>
<dbReference type="EMBL" id="AP018828">
    <property type="protein sequence ID" value="BBF81833.1"/>
    <property type="molecule type" value="Genomic_DNA"/>
</dbReference>
<dbReference type="OrthoDB" id="9786548at2"/>
<sequence length="165" mass="18508">MADYGALKILLVEDNQHMRSIVLAILKGSGIRDVREARDGAEAFDLLRQFPADIALVDFNMYPIDGVEFTRMLRTASDSVNPYLPVVMITGHSERSRVVEARDAGVNEFVAKPLTARALLSRLDAVVMRPRPYIRCTSYFGPDRRRKTDQPYNGPLRRASDGLLA</sequence>
<evidence type="ECO:0000256" key="1">
    <source>
        <dbReference type="PROSITE-ProRule" id="PRU00169"/>
    </source>
</evidence>
<evidence type="ECO:0000259" key="3">
    <source>
        <dbReference type="PROSITE" id="PS50110"/>
    </source>
</evidence>
<feature type="modified residue" description="4-aspartylphosphate" evidence="1">
    <location>
        <position position="58"/>
    </location>
</feature>
<reference evidence="5" key="1">
    <citation type="journal article" date="2017" name="Biotechnol. Biofuels">
        <title>Evaluation of environmental bacterial communities as a factor affecting the growth of duckweed Lemna minor.</title>
        <authorList>
            <person name="Ishizawa H."/>
            <person name="Kuroda M."/>
            <person name="Morikawa M."/>
            <person name="Ike M."/>
        </authorList>
    </citation>
    <scope>NUCLEOTIDE SEQUENCE [LARGE SCALE GENOMIC DNA]</scope>
    <source>
        <strain evidence="5">M6</strain>
    </source>
</reference>
<dbReference type="PROSITE" id="PS50110">
    <property type="entry name" value="RESPONSE_REGULATORY"/>
    <property type="match status" value="1"/>
</dbReference>
<dbReference type="PANTHER" id="PTHR43228:SF1">
    <property type="entry name" value="TWO-COMPONENT RESPONSE REGULATOR ARR22"/>
    <property type="match status" value="1"/>
</dbReference>
<name>A0A3G9G9A3_9CAUL</name>
<protein>
    <submittedName>
        <fullName evidence="4">Chemotaxis protein cheYIII</fullName>
    </submittedName>
</protein>
<dbReference type="PANTHER" id="PTHR43228">
    <property type="entry name" value="TWO-COMPONENT RESPONSE REGULATOR"/>
    <property type="match status" value="1"/>
</dbReference>
<dbReference type="InterPro" id="IPR001789">
    <property type="entry name" value="Sig_transdc_resp-reg_receiver"/>
</dbReference>
<evidence type="ECO:0000313" key="4">
    <source>
        <dbReference type="EMBL" id="BBF81833.1"/>
    </source>
</evidence>
<dbReference type="RefSeq" id="WP_126423443.1">
    <property type="nucleotide sequence ID" value="NZ_AP018828.1"/>
</dbReference>
<organism evidence="4 5">
    <name type="scientific">Asticcacaulis excentricus</name>
    <dbReference type="NCBI Taxonomy" id="78587"/>
    <lineage>
        <taxon>Bacteria</taxon>
        <taxon>Pseudomonadati</taxon>
        <taxon>Pseudomonadota</taxon>
        <taxon>Alphaproteobacteria</taxon>
        <taxon>Caulobacterales</taxon>
        <taxon>Caulobacteraceae</taxon>
        <taxon>Asticcacaulis</taxon>
    </lineage>
</organism>